<feature type="region of interest" description="Disordered" evidence="1">
    <location>
        <begin position="70"/>
        <end position="99"/>
    </location>
</feature>
<keyword evidence="3" id="KW-1185">Reference proteome</keyword>
<gene>
    <name evidence="2" type="ORF">SCLCIDRAFT_10491</name>
</gene>
<dbReference type="HOGENOM" id="CLU_727929_0_0_1"/>
<feature type="region of interest" description="Disordered" evidence="1">
    <location>
        <begin position="109"/>
        <end position="128"/>
    </location>
</feature>
<dbReference type="AlphaFoldDB" id="A0A0C3D9B2"/>
<reference evidence="3" key="2">
    <citation type="submission" date="2015-01" db="EMBL/GenBank/DDBJ databases">
        <title>Evolutionary Origins and Diversification of the Mycorrhizal Mutualists.</title>
        <authorList>
            <consortium name="DOE Joint Genome Institute"/>
            <consortium name="Mycorrhizal Genomics Consortium"/>
            <person name="Kohler A."/>
            <person name="Kuo A."/>
            <person name="Nagy L.G."/>
            <person name="Floudas D."/>
            <person name="Copeland A."/>
            <person name="Barry K.W."/>
            <person name="Cichocki N."/>
            <person name="Veneault-Fourrey C."/>
            <person name="LaButti K."/>
            <person name="Lindquist E.A."/>
            <person name="Lipzen A."/>
            <person name="Lundell T."/>
            <person name="Morin E."/>
            <person name="Murat C."/>
            <person name="Riley R."/>
            <person name="Ohm R."/>
            <person name="Sun H."/>
            <person name="Tunlid A."/>
            <person name="Henrissat B."/>
            <person name="Grigoriev I.V."/>
            <person name="Hibbett D.S."/>
            <person name="Martin F."/>
        </authorList>
    </citation>
    <scope>NUCLEOTIDE SEQUENCE [LARGE SCALE GENOMIC DNA]</scope>
    <source>
        <strain evidence="3">Foug A</strain>
    </source>
</reference>
<feature type="region of interest" description="Disordered" evidence="1">
    <location>
        <begin position="150"/>
        <end position="171"/>
    </location>
</feature>
<organism evidence="2 3">
    <name type="scientific">Scleroderma citrinum Foug A</name>
    <dbReference type="NCBI Taxonomy" id="1036808"/>
    <lineage>
        <taxon>Eukaryota</taxon>
        <taxon>Fungi</taxon>
        <taxon>Dikarya</taxon>
        <taxon>Basidiomycota</taxon>
        <taxon>Agaricomycotina</taxon>
        <taxon>Agaricomycetes</taxon>
        <taxon>Agaricomycetidae</taxon>
        <taxon>Boletales</taxon>
        <taxon>Sclerodermatineae</taxon>
        <taxon>Sclerodermataceae</taxon>
        <taxon>Scleroderma</taxon>
    </lineage>
</organism>
<protein>
    <submittedName>
        <fullName evidence="2">Uncharacterized protein</fullName>
    </submittedName>
</protein>
<proteinExistence type="predicted"/>
<evidence type="ECO:0000256" key="1">
    <source>
        <dbReference type="SAM" id="MobiDB-lite"/>
    </source>
</evidence>
<feature type="compositionally biased region" description="Pro residues" evidence="1">
    <location>
        <begin position="1"/>
        <end position="20"/>
    </location>
</feature>
<evidence type="ECO:0000313" key="2">
    <source>
        <dbReference type="EMBL" id="KIM57320.1"/>
    </source>
</evidence>
<name>A0A0C3D9B2_9AGAM</name>
<sequence>MQMPVQIPPVSNPEVRPPSQEPHAGESMQSQYTLSQVQDDQLGGILSHNELTLSESPLSQTHKVQLANVHTSPPQAYENRVHRLPSHEPREEEAMECDSLARRQKGILPSAPSQEPRHNESQHPQPEVMTGLSVTKTTPDATVDLQLQDSEPQHRQPGPHLARGTGQHGDSDEVFNLHQRIYQDADTSTTQLTATISPASSRLLATEGGHSGICHVDKETLLFPVSNPTEAPASAALLGAEEGHNDICSEDRDVLLGPSIGNPTGELAPSQARIPLAGALPPPHRSYEMPTSRNQQHRDLDEAFNLRWRIYQDADTSTTKLTATISPASGRLLATEGGHVSVLHIDKETLLLQVGNPPEAPASAALLVAEEGHNGIRFED</sequence>
<evidence type="ECO:0000313" key="3">
    <source>
        <dbReference type="Proteomes" id="UP000053989"/>
    </source>
</evidence>
<feature type="compositionally biased region" description="Basic and acidic residues" evidence="1">
    <location>
        <begin position="79"/>
        <end position="92"/>
    </location>
</feature>
<accession>A0A0C3D9B2</accession>
<feature type="region of interest" description="Disordered" evidence="1">
    <location>
        <begin position="1"/>
        <end position="35"/>
    </location>
</feature>
<reference evidence="2 3" key="1">
    <citation type="submission" date="2014-04" db="EMBL/GenBank/DDBJ databases">
        <authorList>
            <consortium name="DOE Joint Genome Institute"/>
            <person name="Kuo A."/>
            <person name="Kohler A."/>
            <person name="Nagy L.G."/>
            <person name="Floudas D."/>
            <person name="Copeland A."/>
            <person name="Barry K.W."/>
            <person name="Cichocki N."/>
            <person name="Veneault-Fourrey C."/>
            <person name="LaButti K."/>
            <person name="Lindquist E.A."/>
            <person name="Lipzen A."/>
            <person name="Lundell T."/>
            <person name="Morin E."/>
            <person name="Murat C."/>
            <person name="Sun H."/>
            <person name="Tunlid A."/>
            <person name="Henrissat B."/>
            <person name="Grigoriev I.V."/>
            <person name="Hibbett D.S."/>
            <person name="Martin F."/>
            <person name="Nordberg H.P."/>
            <person name="Cantor M.N."/>
            <person name="Hua S.X."/>
        </authorList>
    </citation>
    <scope>NUCLEOTIDE SEQUENCE [LARGE SCALE GENOMIC DNA]</scope>
    <source>
        <strain evidence="2 3">Foug A</strain>
    </source>
</reference>
<dbReference type="EMBL" id="KN822102">
    <property type="protein sequence ID" value="KIM57320.1"/>
    <property type="molecule type" value="Genomic_DNA"/>
</dbReference>
<dbReference type="InParanoid" id="A0A0C3D9B2"/>
<dbReference type="Proteomes" id="UP000053989">
    <property type="component" value="Unassembled WGS sequence"/>
</dbReference>